<comment type="caution">
    <text evidence="2">The sequence shown here is derived from an EMBL/GenBank/DDBJ whole genome shotgun (WGS) entry which is preliminary data.</text>
</comment>
<organism evidence="2 3">
    <name type="scientific">Duganella lactea</name>
    <dbReference type="NCBI Taxonomy" id="2692173"/>
    <lineage>
        <taxon>Bacteria</taxon>
        <taxon>Pseudomonadati</taxon>
        <taxon>Pseudomonadota</taxon>
        <taxon>Betaproteobacteria</taxon>
        <taxon>Burkholderiales</taxon>
        <taxon>Oxalobacteraceae</taxon>
        <taxon>Telluria group</taxon>
        <taxon>Duganella</taxon>
    </lineage>
</organism>
<evidence type="ECO:0000259" key="1">
    <source>
        <dbReference type="PROSITE" id="PS50883"/>
    </source>
</evidence>
<dbReference type="InterPro" id="IPR001633">
    <property type="entry name" value="EAL_dom"/>
</dbReference>
<dbReference type="Gene3D" id="3.20.20.450">
    <property type="entry name" value="EAL domain"/>
    <property type="match status" value="1"/>
</dbReference>
<dbReference type="AlphaFoldDB" id="A0A6L8MTW1"/>
<dbReference type="Proteomes" id="UP000474565">
    <property type="component" value="Unassembled WGS sequence"/>
</dbReference>
<sequence>MSVVANGVETGKHLQILKKLGCDENHGYYVAQLCNHMRWLKK</sequence>
<dbReference type="PROSITE" id="PS50883">
    <property type="entry name" value="EAL"/>
    <property type="match status" value="1"/>
</dbReference>
<reference evidence="2 3" key="1">
    <citation type="submission" date="2019-12" db="EMBL/GenBank/DDBJ databases">
        <title>Novel species isolated from a subtropical stream in China.</title>
        <authorList>
            <person name="Lu H."/>
        </authorList>
    </citation>
    <scope>NUCLEOTIDE SEQUENCE [LARGE SCALE GENOMIC DNA]</scope>
    <source>
        <strain evidence="2 3">FT50W</strain>
    </source>
</reference>
<accession>A0A6L8MTW1</accession>
<dbReference type="SUPFAM" id="SSF141868">
    <property type="entry name" value="EAL domain-like"/>
    <property type="match status" value="1"/>
</dbReference>
<name>A0A6L8MTW1_9BURK</name>
<feature type="domain" description="EAL" evidence="1">
    <location>
        <begin position="1"/>
        <end position="42"/>
    </location>
</feature>
<dbReference type="InterPro" id="IPR035919">
    <property type="entry name" value="EAL_sf"/>
</dbReference>
<dbReference type="EMBL" id="WWCP01000076">
    <property type="protein sequence ID" value="MYM85497.1"/>
    <property type="molecule type" value="Genomic_DNA"/>
</dbReference>
<evidence type="ECO:0000313" key="2">
    <source>
        <dbReference type="EMBL" id="MYM85497.1"/>
    </source>
</evidence>
<evidence type="ECO:0000313" key="3">
    <source>
        <dbReference type="Proteomes" id="UP000474565"/>
    </source>
</evidence>
<proteinExistence type="predicted"/>
<gene>
    <name evidence="2" type="ORF">GTP44_26660</name>
</gene>
<protein>
    <submittedName>
        <fullName evidence="2">EAL domain-containing protein</fullName>
    </submittedName>
</protein>